<dbReference type="InterPro" id="IPR000905">
    <property type="entry name" value="Gcp-like_dom"/>
</dbReference>
<comment type="caution">
    <text evidence="2">The sequence shown here is derived from an EMBL/GenBank/DDBJ whole genome shotgun (WGS) entry which is preliminary data.</text>
</comment>
<dbReference type="CDD" id="cd24032">
    <property type="entry name" value="ASKHA_NBD_TsaB"/>
    <property type="match status" value="1"/>
</dbReference>
<accession>A0A942TJ02</accession>
<dbReference type="PANTHER" id="PTHR11735:SF11">
    <property type="entry name" value="TRNA THREONYLCARBAMOYLADENOSINE BIOSYNTHESIS PROTEIN TSAB"/>
    <property type="match status" value="1"/>
</dbReference>
<evidence type="ECO:0000259" key="1">
    <source>
        <dbReference type="Pfam" id="PF00814"/>
    </source>
</evidence>
<keyword evidence="3" id="KW-1185">Reference proteome</keyword>
<dbReference type="EC" id="2.3.1.234" evidence="2"/>
<keyword evidence="2" id="KW-0012">Acyltransferase</keyword>
<reference evidence="2 3" key="1">
    <citation type="submission" date="2021-05" db="EMBL/GenBank/DDBJ databases">
        <title>Novel Bacillus species.</title>
        <authorList>
            <person name="Liu G."/>
        </authorList>
    </citation>
    <scope>NUCLEOTIDE SEQUENCE [LARGE SCALE GENOMIC DNA]</scope>
    <source>
        <strain evidence="3">FJAT-49780</strain>
    </source>
</reference>
<dbReference type="SUPFAM" id="SSF53067">
    <property type="entry name" value="Actin-like ATPase domain"/>
    <property type="match status" value="2"/>
</dbReference>
<gene>
    <name evidence="2" type="primary">tsaB</name>
    <name evidence="2" type="ORF">KHA97_21670</name>
</gene>
<evidence type="ECO:0000313" key="3">
    <source>
        <dbReference type="Proteomes" id="UP000681414"/>
    </source>
</evidence>
<feature type="domain" description="Gcp-like" evidence="1">
    <location>
        <begin position="23"/>
        <end position="224"/>
    </location>
</feature>
<dbReference type="NCBIfam" id="TIGR03725">
    <property type="entry name" value="T6A_YeaZ"/>
    <property type="match status" value="1"/>
</dbReference>
<dbReference type="RefSeq" id="WP_213126896.1">
    <property type="nucleotide sequence ID" value="NZ_JAGYPG010000005.1"/>
</dbReference>
<dbReference type="Gene3D" id="3.30.420.40">
    <property type="match status" value="2"/>
</dbReference>
<organism evidence="2 3">
    <name type="scientific">Lederbergia citri</name>
    <dbReference type="NCBI Taxonomy" id="2833580"/>
    <lineage>
        <taxon>Bacteria</taxon>
        <taxon>Bacillati</taxon>
        <taxon>Bacillota</taxon>
        <taxon>Bacilli</taxon>
        <taxon>Bacillales</taxon>
        <taxon>Bacillaceae</taxon>
        <taxon>Lederbergia</taxon>
    </lineage>
</organism>
<dbReference type="GO" id="GO:0005829">
    <property type="term" value="C:cytosol"/>
    <property type="evidence" value="ECO:0007669"/>
    <property type="project" value="TreeGrafter"/>
</dbReference>
<dbReference type="AlphaFoldDB" id="A0A942TJ02"/>
<dbReference type="InterPro" id="IPR022496">
    <property type="entry name" value="T6A_TsaB"/>
</dbReference>
<keyword evidence="2" id="KW-0808">Transferase</keyword>
<dbReference type="GO" id="GO:0002949">
    <property type="term" value="P:tRNA threonylcarbamoyladenosine modification"/>
    <property type="evidence" value="ECO:0007669"/>
    <property type="project" value="InterPro"/>
</dbReference>
<name>A0A942TJ02_9BACI</name>
<sequence length="233" mass="25727">MKILAIDTSNDVLGIALLSEEKIIGEYITNMKKNHSVRVMPAIERLLADCETGTEDLNKIVVAQGPGSYTGVRIGVTIAKTMAWSLGIPLVGVSSLAVLAAAPRYFSGYLCPLFDARRGLIYTGLYKYENGALVNVLEDRNILASAWAQTIKTYGEPILFIGNDIPIHKDTFQIELEEKAIFAQIPEQNPRPGELGLLGINLPAVDIHSFTPNYLRLVEAEAKWLEKQERKND</sequence>
<dbReference type="Pfam" id="PF00814">
    <property type="entry name" value="TsaD"/>
    <property type="match status" value="1"/>
</dbReference>
<dbReference type="EMBL" id="JAGYPG010000005">
    <property type="protein sequence ID" value="MBS4197656.1"/>
    <property type="molecule type" value="Genomic_DNA"/>
</dbReference>
<proteinExistence type="predicted"/>
<dbReference type="Proteomes" id="UP000681414">
    <property type="component" value="Unassembled WGS sequence"/>
</dbReference>
<dbReference type="GO" id="GO:0061711">
    <property type="term" value="F:tRNA N(6)-L-threonylcarbamoyladenine synthase activity"/>
    <property type="evidence" value="ECO:0007669"/>
    <property type="project" value="UniProtKB-EC"/>
</dbReference>
<dbReference type="PANTHER" id="PTHR11735">
    <property type="entry name" value="TRNA N6-ADENOSINE THREONYLCARBAMOYLTRANSFERASE"/>
    <property type="match status" value="1"/>
</dbReference>
<dbReference type="InterPro" id="IPR043129">
    <property type="entry name" value="ATPase_NBD"/>
</dbReference>
<evidence type="ECO:0000313" key="2">
    <source>
        <dbReference type="EMBL" id="MBS4197656.1"/>
    </source>
</evidence>
<protein>
    <submittedName>
        <fullName evidence="2">tRNA (Adenosine(37)-N6)-threonylcarbamoyltransferase complex dimerization subunit type 1 TsaB</fullName>
        <ecNumber evidence="2">2.3.1.234</ecNumber>
    </submittedName>
</protein>